<evidence type="ECO:0000313" key="5">
    <source>
        <dbReference type="Proteomes" id="UP000760472"/>
    </source>
</evidence>
<proteinExistence type="predicted"/>
<dbReference type="EMBL" id="JAFFZP010000007">
    <property type="protein sequence ID" value="MBN0987065.1"/>
    <property type="molecule type" value="Genomic_DNA"/>
</dbReference>
<keyword evidence="1" id="KW-0464">Manganese</keyword>
<dbReference type="RefSeq" id="WP_205213238.1">
    <property type="nucleotide sequence ID" value="NZ_JAFFZP010000007.1"/>
</dbReference>
<dbReference type="Proteomes" id="UP000760472">
    <property type="component" value="Unassembled WGS sequence"/>
</dbReference>
<dbReference type="PROSITE" id="PS50975">
    <property type="entry name" value="ATP_GRASP"/>
    <property type="match status" value="1"/>
</dbReference>
<sequence length="354" mass="40266">MRIAPDELNKLDQHAESLARSLYNNGIDFEIKTVVIRQNDSKQAHWVRFKVNGHAFLYKSGVLLDSDKGSRGTLGRNINYLSSLLVADKHLTKEHLRANNINVPRGEKFRRRNLKQALDYFEQRAYPLCVKPNNGRMGHCVTSSIVSFEQYKRALDYVAENYVNIVIEEHVEGEHFRFFYVEPNVIAIRQGIPLSVVGDGHRSISTLLDEKNQQRRKRNLVTHPTVEIDSHINHFLEAQGYSPSSVPAKNSRVFLRSSAGHSEAADTILIAPEEIHPDYLEIVAKACKSVPGLYYSGVDIVIKDKSQPASDDNYWLIELNANPGLSPYYYPWVGDKVDVCKNLINLISQKYPFS</sequence>
<dbReference type="PANTHER" id="PTHR21621">
    <property type="entry name" value="RIBOSOMAL PROTEIN S6 MODIFICATION PROTEIN"/>
    <property type="match status" value="1"/>
</dbReference>
<dbReference type="Gene3D" id="3.30.470.20">
    <property type="entry name" value="ATP-grasp fold, B domain"/>
    <property type="match status" value="2"/>
</dbReference>
<dbReference type="InterPro" id="IPR011761">
    <property type="entry name" value="ATP-grasp"/>
</dbReference>
<dbReference type="PANTHER" id="PTHR21621:SF0">
    <property type="entry name" value="BETA-CITRYLGLUTAMATE SYNTHASE B-RELATED"/>
    <property type="match status" value="1"/>
</dbReference>
<keyword evidence="2" id="KW-0547">Nucleotide-binding</keyword>
<evidence type="ECO:0000256" key="2">
    <source>
        <dbReference type="PROSITE-ProRule" id="PRU00409"/>
    </source>
</evidence>
<gene>
    <name evidence="4" type="ORF">JW498_06820</name>
</gene>
<accession>A0ABS2W5S4</accession>
<evidence type="ECO:0000256" key="1">
    <source>
        <dbReference type="ARBA" id="ARBA00023211"/>
    </source>
</evidence>
<dbReference type="SUPFAM" id="SSF56059">
    <property type="entry name" value="Glutathione synthetase ATP-binding domain-like"/>
    <property type="match status" value="1"/>
</dbReference>
<protein>
    <recommendedName>
        <fullName evidence="3">ATP-grasp domain-containing protein</fullName>
    </recommendedName>
</protein>
<evidence type="ECO:0000313" key="4">
    <source>
        <dbReference type="EMBL" id="MBN0987065.1"/>
    </source>
</evidence>
<keyword evidence="5" id="KW-1185">Reference proteome</keyword>
<keyword evidence="2" id="KW-0067">ATP-binding</keyword>
<dbReference type="InterPro" id="IPR013815">
    <property type="entry name" value="ATP_grasp_subdomain_1"/>
</dbReference>
<organism evidence="4 5">
    <name type="scientific">Amphritea pacifica</name>
    <dbReference type="NCBI Taxonomy" id="2811233"/>
    <lineage>
        <taxon>Bacteria</taxon>
        <taxon>Pseudomonadati</taxon>
        <taxon>Pseudomonadota</taxon>
        <taxon>Gammaproteobacteria</taxon>
        <taxon>Oceanospirillales</taxon>
        <taxon>Oceanospirillaceae</taxon>
        <taxon>Amphritea</taxon>
    </lineage>
</organism>
<comment type="caution">
    <text evidence="4">The sequence shown here is derived from an EMBL/GenBank/DDBJ whole genome shotgun (WGS) entry which is preliminary data.</text>
</comment>
<feature type="domain" description="ATP-grasp" evidence="3">
    <location>
        <begin position="93"/>
        <end position="348"/>
    </location>
</feature>
<evidence type="ECO:0000259" key="3">
    <source>
        <dbReference type="PROSITE" id="PS50975"/>
    </source>
</evidence>
<reference evidence="4 5" key="1">
    <citation type="submission" date="2021-02" db="EMBL/GenBank/DDBJ databases">
        <title>A novel species of genus Amphritea isolated from a fishpond in China.</title>
        <authorList>
            <person name="Lu H."/>
        </authorList>
    </citation>
    <scope>NUCLEOTIDE SEQUENCE [LARGE SCALE GENOMIC DNA]</scope>
    <source>
        <strain evidence="4 5">RP18W</strain>
    </source>
</reference>
<dbReference type="Gene3D" id="3.30.1490.20">
    <property type="entry name" value="ATP-grasp fold, A domain"/>
    <property type="match status" value="1"/>
</dbReference>
<name>A0ABS2W5S4_9GAMM</name>